<reference evidence="8 9" key="1">
    <citation type="journal article" date="2013" name="Genome Announc.">
        <title>Genome sequences for three denitrifying bacterial strains isolated from a uranium- and nitrate-contaminated subsurface environment.</title>
        <authorList>
            <person name="Venkatramanan R."/>
            <person name="Prakash O."/>
            <person name="Woyke T."/>
            <person name="Chain P."/>
            <person name="Goodwin L.A."/>
            <person name="Watson D."/>
            <person name="Brooks S."/>
            <person name="Kostka J.E."/>
            <person name="Green S.J."/>
        </authorList>
    </citation>
    <scope>NUCLEOTIDE SEQUENCE [LARGE SCALE GENOMIC DNA]</scope>
    <source>
        <strain evidence="8 9">1NES1</strain>
    </source>
</reference>
<dbReference type="InterPro" id="IPR007267">
    <property type="entry name" value="GtrA_DPMS_TM"/>
</dbReference>
<feature type="domain" description="GtrA/DPMS transmembrane" evidence="7">
    <location>
        <begin position="10"/>
        <end position="126"/>
    </location>
</feature>
<dbReference type="HOGENOM" id="CLU_083873_6_3_5"/>
<feature type="transmembrane region" description="Helical" evidence="6">
    <location>
        <begin position="76"/>
        <end position="95"/>
    </location>
</feature>
<keyword evidence="5 6" id="KW-0472">Membrane</keyword>
<feature type="transmembrane region" description="Helical" evidence="6">
    <location>
        <begin position="37"/>
        <end position="55"/>
    </location>
</feature>
<dbReference type="EMBL" id="CP005587">
    <property type="protein sequence ID" value="AGK56574.1"/>
    <property type="molecule type" value="Genomic_DNA"/>
</dbReference>
<dbReference type="eggNOG" id="COG2246">
    <property type="taxonomic scope" value="Bacteria"/>
</dbReference>
<evidence type="ECO:0000256" key="6">
    <source>
        <dbReference type="SAM" id="Phobius"/>
    </source>
</evidence>
<evidence type="ECO:0000256" key="2">
    <source>
        <dbReference type="ARBA" id="ARBA00009399"/>
    </source>
</evidence>
<protein>
    <submittedName>
        <fullName evidence="8">GtrA family protein</fullName>
    </submittedName>
</protein>
<keyword evidence="9" id="KW-1185">Reference proteome</keyword>
<dbReference type="GO" id="GO:0000271">
    <property type="term" value="P:polysaccharide biosynthetic process"/>
    <property type="evidence" value="ECO:0007669"/>
    <property type="project" value="InterPro"/>
</dbReference>
<organism evidence="8 9">
    <name type="scientific">Hyphomicrobium denitrificans 1NES1</name>
    <dbReference type="NCBI Taxonomy" id="670307"/>
    <lineage>
        <taxon>Bacteria</taxon>
        <taxon>Pseudomonadati</taxon>
        <taxon>Pseudomonadota</taxon>
        <taxon>Alphaproteobacteria</taxon>
        <taxon>Hyphomicrobiales</taxon>
        <taxon>Hyphomicrobiaceae</taxon>
        <taxon>Hyphomicrobium</taxon>
    </lineage>
</organism>
<dbReference type="AlphaFoldDB" id="N0AZK9"/>
<dbReference type="Proteomes" id="UP000005952">
    <property type="component" value="Chromosome"/>
</dbReference>
<dbReference type="Pfam" id="PF04138">
    <property type="entry name" value="GtrA_DPMS_TM"/>
    <property type="match status" value="1"/>
</dbReference>
<feature type="transmembrane region" description="Helical" evidence="6">
    <location>
        <begin position="101"/>
        <end position="120"/>
    </location>
</feature>
<keyword evidence="3 6" id="KW-0812">Transmembrane</keyword>
<evidence type="ECO:0000256" key="4">
    <source>
        <dbReference type="ARBA" id="ARBA00022989"/>
    </source>
</evidence>
<feature type="transmembrane region" description="Helical" evidence="6">
    <location>
        <begin position="12"/>
        <end position="31"/>
    </location>
</feature>
<evidence type="ECO:0000256" key="3">
    <source>
        <dbReference type="ARBA" id="ARBA00022692"/>
    </source>
</evidence>
<dbReference type="InterPro" id="IPR051401">
    <property type="entry name" value="GtrA_CellWall_Glycosyl"/>
</dbReference>
<dbReference type="KEGG" id="hdt:HYPDE_24443"/>
<evidence type="ECO:0000256" key="1">
    <source>
        <dbReference type="ARBA" id="ARBA00004141"/>
    </source>
</evidence>
<dbReference type="OrthoDB" id="7932426at2"/>
<comment type="similarity">
    <text evidence="2">Belongs to the GtrA family.</text>
</comment>
<name>N0AZK9_9HYPH</name>
<evidence type="ECO:0000256" key="5">
    <source>
        <dbReference type="ARBA" id="ARBA00023136"/>
    </source>
</evidence>
<gene>
    <name evidence="8" type="ORF">HYPDE_24443</name>
</gene>
<dbReference type="GO" id="GO:0005886">
    <property type="term" value="C:plasma membrane"/>
    <property type="evidence" value="ECO:0007669"/>
    <property type="project" value="TreeGrafter"/>
</dbReference>
<evidence type="ECO:0000313" key="8">
    <source>
        <dbReference type="EMBL" id="AGK56574.1"/>
    </source>
</evidence>
<dbReference type="PANTHER" id="PTHR38459:SF1">
    <property type="entry name" value="PROPHAGE BACTOPRENOL-LINKED GLUCOSE TRANSLOCASE HOMOLOG"/>
    <property type="match status" value="1"/>
</dbReference>
<evidence type="ECO:0000313" key="9">
    <source>
        <dbReference type="Proteomes" id="UP000005952"/>
    </source>
</evidence>
<comment type="subcellular location">
    <subcellularLocation>
        <location evidence="1">Membrane</location>
        <topology evidence="1">Multi-pass membrane protein</topology>
    </subcellularLocation>
</comment>
<keyword evidence="4 6" id="KW-1133">Transmembrane helix</keyword>
<accession>N0AZK9</accession>
<dbReference type="RefSeq" id="WP_015596611.1">
    <property type="nucleotide sequence ID" value="NC_021172.1"/>
</dbReference>
<evidence type="ECO:0000259" key="7">
    <source>
        <dbReference type="Pfam" id="PF04138"/>
    </source>
</evidence>
<dbReference type="PANTHER" id="PTHR38459">
    <property type="entry name" value="PROPHAGE BACTOPRENOL-LINKED GLUCOSE TRANSLOCASE HOMOLOG"/>
    <property type="match status" value="1"/>
</dbReference>
<sequence>MHSKVGHLSRYTGANVISAIVDYTLLLMLTHVFGMPVLQSAIAYSAAVVVNYGLMKKCVFVGDMSHKSEHRLFMEFVGTGFIGLVLTATVVWLTVHVMKLPAVEGKTVAMVLCFVVLYFVRRHVVFNANPADSSAA</sequence>
<proteinExistence type="inferred from homology"/>